<dbReference type="InterPro" id="IPR037257">
    <property type="entry name" value="T2SS_E_N_sf"/>
</dbReference>
<evidence type="ECO:0000256" key="1">
    <source>
        <dbReference type="ARBA" id="ARBA00006611"/>
    </source>
</evidence>
<sequence>MSSHLPISQEELKKILFDSKAIKENDWNEAQDNAHRRRRGIEEVLIERGFLNINYLYELISDYLQVPFINLRKRKLDHEVLNIIDEKTARKARAIPFALEKGKLKVAFVDPRNKEKLEMVKKVSKKKVDVFFTNYKNFLFASRLYQKNIQEELNQILDSKVLKVDGKPTEVEIPIIKIIDTILESALFDQASDIHIEALPDAVVIRFRVDGDLHDVVELPSSIHDAVVARIKILSNLRIDEHRVPQDGRFSFKIEDEEESVRVSVLPAFYGEKIVMRLMTDDAQNLSLEDLGFLQHNQDIMMRQINKPFGMILVVGPTGSGKTTTLYSILNILNTEEVNISTIEDPIEYGVHRVNQTQINPKAGYDFANGLRALLRQDPDIIMIGEIRDNDTAQVAVRAGLTGHLVLSTLHTNNATGAPPRLLDMGVEPFLVASTLNLVIAQRLVRRICLNCIESFKLNKDQLKALSKEFDLEAMFHRFKGLKVIESKVDSFADLTFYKGKGCSRCNSSGYSKRIAVLELLENTKKIQDCVIKSSSSSELKTIAKEDGMITIFEDGMQKVLLGMTTIEEVLRIKRE</sequence>
<dbReference type="GO" id="GO:0016887">
    <property type="term" value="F:ATP hydrolysis activity"/>
    <property type="evidence" value="ECO:0007669"/>
    <property type="project" value="TreeGrafter"/>
</dbReference>
<evidence type="ECO:0000259" key="4">
    <source>
        <dbReference type="PROSITE" id="PS00662"/>
    </source>
</evidence>
<comment type="caution">
    <text evidence="5">The sequence shown here is derived from an EMBL/GenBank/DDBJ whole genome shotgun (WGS) entry which is preliminary data.</text>
</comment>
<dbReference type="GO" id="GO:0005886">
    <property type="term" value="C:plasma membrane"/>
    <property type="evidence" value="ECO:0007669"/>
    <property type="project" value="TreeGrafter"/>
</dbReference>
<proteinExistence type="inferred from homology"/>
<accession>A0A1G2BZL2</accession>
<name>A0A1G2BZL2_9BACT</name>
<dbReference type="PROSITE" id="PS00662">
    <property type="entry name" value="T2SP_E"/>
    <property type="match status" value="1"/>
</dbReference>
<dbReference type="Proteomes" id="UP000177626">
    <property type="component" value="Unassembled WGS sequence"/>
</dbReference>
<comment type="similarity">
    <text evidence="1">Belongs to the GSP E family.</text>
</comment>
<dbReference type="InterPro" id="IPR001482">
    <property type="entry name" value="T2SS/T4SS_dom"/>
</dbReference>
<organism evidence="5 6">
    <name type="scientific">Candidatus Komeilibacteria bacterium RIFOXYC1_FULL_37_11</name>
    <dbReference type="NCBI Taxonomy" id="1798555"/>
    <lineage>
        <taxon>Bacteria</taxon>
        <taxon>Candidatus Komeiliibacteriota</taxon>
    </lineage>
</organism>
<feature type="domain" description="Bacterial type II secretion system protein E" evidence="4">
    <location>
        <begin position="375"/>
        <end position="389"/>
    </location>
</feature>
<dbReference type="PANTHER" id="PTHR30258:SF1">
    <property type="entry name" value="PROTEIN TRANSPORT PROTEIN HOFB HOMOLOG"/>
    <property type="match status" value="1"/>
</dbReference>
<dbReference type="Pfam" id="PF05157">
    <property type="entry name" value="MshEN"/>
    <property type="match status" value="1"/>
</dbReference>
<evidence type="ECO:0000256" key="2">
    <source>
        <dbReference type="ARBA" id="ARBA00022741"/>
    </source>
</evidence>
<dbReference type="Gene3D" id="3.30.450.90">
    <property type="match status" value="1"/>
</dbReference>
<keyword evidence="2" id="KW-0547">Nucleotide-binding</keyword>
<dbReference type="Gene3D" id="3.40.50.300">
    <property type="entry name" value="P-loop containing nucleotide triphosphate hydrolases"/>
    <property type="match status" value="1"/>
</dbReference>
<keyword evidence="3" id="KW-0067">ATP-binding</keyword>
<dbReference type="GO" id="GO:0005524">
    <property type="term" value="F:ATP binding"/>
    <property type="evidence" value="ECO:0007669"/>
    <property type="project" value="UniProtKB-KW"/>
</dbReference>
<dbReference type="SUPFAM" id="SSF160246">
    <property type="entry name" value="EspE N-terminal domain-like"/>
    <property type="match status" value="1"/>
</dbReference>
<dbReference type="Gene3D" id="3.30.300.160">
    <property type="entry name" value="Type II secretion system, protein E, N-terminal domain"/>
    <property type="match status" value="1"/>
</dbReference>
<dbReference type="InterPro" id="IPR007831">
    <property type="entry name" value="T2SS_GspE_N"/>
</dbReference>
<reference evidence="5 6" key="1">
    <citation type="journal article" date="2016" name="Nat. Commun.">
        <title>Thousands of microbial genomes shed light on interconnected biogeochemical processes in an aquifer system.</title>
        <authorList>
            <person name="Anantharaman K."/>
            <person name="Brown C.T."/>
            <person name="Hug L.A."/>
            <person name="Sharon I."/>
            <person name="Castelle C.J."/>
            <person name="Probst A.J."/>
            <person name="Thomas B.C."/>
            <person name="Singh A."/>
            <person name="Wilkins M.J."/>
            <person name="Karaoz U."/>
            <person name="Brodie E.L."/>
            <person name="Williams K.H."/>
            <person name="Hubbard S.S."/>
            <person name="Banfield J.F."/>
        </authorList>
    </citation>
    <scope>NUCLEOTIDE SEQUENCE [LARGE SCALE GENOMIC DNA]</scope>
</reference>
<dbReference type="SUPFAM" id="SSF52540">
    <property type="entry name" value="P-loop containing nucleoside triphosphate hydrolases"/>
    <property type="match status" value="1"/>
</dbReference>
<dbReference type="SMART" id="SM00382">
    <property type="entry name" value="AAA"/>
    <property type="match status" value="1"/>
</dbReference>
<evidence type="ECO:0000313" key="5">
    <source>
        <dbReference type="EMBL" id="OGY94351.1"/>
    </source>
</evidence>
<evidence type="ECO:0000256" key="3">
    <source>
        <dbReference type="ARBA" id="ARBA00022840"/>
    </source>
</evidence>
<dbReference type="PANTHER" id="PTHR30258">
    <property type="entry name" value="TYPE II SECRETION SYSTEM PROTEIN GSPE-RELATED"/>
    <property type="match status" value="1"/>
</dbReference>
<dbReference type="CDD" id="cd01129">
    <property type="entry name" value="PulE-GspE-like"/>
    <property type="match status" value="1"/>
</dbReference>
<gene>
    <name evidence="5" type="ORF">A2406_02970</name>
</gene>
<dbReference type="InterPro" id="IPR003593">
    <property type="entry name" value="AAA+_ATPase"/>
</dbReference>
<evidence type="ECO:0000313" key="6">
    <source>
        <dbReference type="Proteomes" id="UP000177626"/>
    </source>
</evidence>
<dbReference type="InterPro" id="IPR027417">
    <property type="entry name" value="P-loop_NTPase"/>
</dbReference>
<dbReference type="Pfam" id="PF00437">
    <property type="entry name" value="T2SSE"/>
    <property type="match status" value="1"/>
</dbReference>
<dbReference type="FunFam" id="3.40.50.300:FF:000398">
    <property type="entry name" value="Type IV pilus assembly ATPase PilB"/>
    <property type="match status" value="1"/>
</dbReference>
<protein>
    <recommendedName>
        <fullName evidence="4">Bacterial type II secretion system protein E domain-containing protein</fullName>
    </recommendedName>
</protein>
<dbReference type="EMBL" id="MHKQ01000009">
    <property type="protein sequence ID" value="OGY94351.1"/>
    <property type="molecule type" value="Genomic_DNA"/>
</dbReference>
<dbReference type="AlphaFoldDB" id="A0A1G2BZL2"/>